<evidence type="ECO:0000313" key="8">
    <source>
        <dbReference type="EMBL" id="PWA98932.1"/>
    </source>
</evidence>
<feature type="transmembrane region" description="Helical" evidence="7">
    <location>
        <begin position="12"/>
        <end position="32"/>
    </location>
</feature>
<evidence type="ECO:0000256" key="3">
    <source>
        <dbReference type="ARBA" id="ARBA00022729"/>
    </source>
</evidence>
<dbReference type="Pfam" id="PF06749">
    <property type="entry name" value="DUF1218"/>
    <property type="match status" value="1"/>
</dbReference>
<dbReference type="GO" id="GO:0012505">
    <property type="term" value="C:endomembrane system"/>
    <property type="evidence" value="ECO:0007669"/>
    <property type="project" value="UniProtKB-SubCell"/>
</dbReference>
<keyword evidence="4 7" id="KW-1133">Transmembrane helix</keyword>
<evidence type="ECO:0000256" key="6">
    <source>
        <dbReference type="ARBA" id="ARBA00029467"/>
    </source>
</evidence>
<feature type="transmembrane region" description="Helical" evidence="7">
    <location>
        <begin position="83"/>
        <end position="102"/>
    </location>
</feature>
<name>A0A2U1QLS0_ARTAN</name>
<comment type="similarity">
    <text evidence="6">Belongs to the DESIGUAL family.</text>
</comment>
<keyword evidence="2 7" id="KW-0812">Transmembrane</keyword>
<evidence type="ECO:0000256" key="7">
    <source>
        <dbReference type="SAM" id="Phobius"/>
    </source>
</evidence>
<proteinExistence type="inferred from homology"/>
<dbReference type="EMBL" id="PKPP01000042">
    <property type="protein sequence ID" value="PWA98932.1"/>
    <property type="molecule type" value="Genomic_DNA"/>
</dbReference>
<comment type="caution">
    <text evidence="8">The sequence shown here is derived from an EMBL/GenBank/DDBJ whole genome shotgun (WGS) entry which is preliminary data.</text>
</comment>
<evidence type="ECO:0000256" key="5">
    <source>
        <dbReference type="ARBA" id="ARBA00023136"/>
    </source>
</evidence>
<feature type="transmembrane region" description="Helical" evidence="7">
    <location>
        <begin position="131"/>
        <end position="154"/>
    </location>
</feature>
<evidence type="ECO:0000313" key="9">
    <source>
        <dbReference type="Proteomes" id="UP000245207"/>
    </source>
</evidence>
<sequence length="165" mass="18680">MEKQHQTKTISHAVVITIIISLAIASFTLCIICELKKSKGIAGIFRFCRRRSFELMESYVFYREARHLAMESRSIDFKPARTLFPSILLLLSWMSFFIMVILTGTTTSMNRIQSYGEGWLDGKCYIVKNGVFAGSGVLVLIATSSILLSCYLMIKKSRPIHAQVK</sequence>
<comment type="subcellular location">
    <subcellularLocation>
        <location evidence="1">Endomembrane system</location>
        <topology evidence="1">Multi-pass membrane protein</topology>
    </subcellularLocation>
</comment>
<keyword evidence="3" id="KW-0732">Signal</keyword>
<organism evidence="8 9">
    <name type="scientific">Artemisia annua</name>
    <name type="common">Sweet wormwood</name>
    <dbReference type="NCBI Taxonomy" id="35608"/>
    <lineage>
        <taxon>Eukaryota</taxon>
        <taxon>Viridiplantae</taxon>
        <taxon>Streptophyta</taxon>
        <taxon>Embryophyta</taxon>
        <taxon>Tracheophyta</taxon>
        <taxon>Spermatophyta</taxon>
        <taxon>Magnoliopsida</taxon>
        <taxon>eudicotyledons</taxon>
        <taxon>Gunneridae</taxon>
        <taxon>Pentapetalae</taxon>
        <taxon>asterids</taxon>
        <taxon>campanulids</taxon>
        <taxon>Asterales</taxon>
        <taxon>Asteraceae</taxon>
        <taxon>Asteroideae</taxon>
        <taxon>Anthemideae</taxon>
        <taxon>Artemisiinae</taxon>
        <taxon>Artemisia</taxon>
    </lineage>
</organism>
<protein>
    <submittedName>
        <fullName evidence="8">Uncharacterized protein</fullName>
    </submittedName>
</protein>
<evidence type="ECO:0000256" key="4">
    <source>
        <dbReference type="ARBA" id="ARBA00022989"/>
    </source>
</evidence>
<dbReference type="STRING" id="35608.A0A2U1QLS0"/>
<gene>
    <name evidence="8" type="ORF">CTI12_AA014120</name>
</gene>
<reference evidence="8 9" key="1">
    <citation type="journal article" date="2018" name="Mol. Plant">
        <title>The genome of Artemisia annua provides insight into the evolution of Asteraceae family and artemisinin biosynthesis.</title>
        <authorList>
            <person name="Shen Q."/>
            <person name="Zhang L."/>
            <person name="Liao Z."/>
            <person name="Wang S."/>
            <person name="Yan T."/>
            <person name="Shi P."/>
            <person name="Liu M."/>
            <person name="Fu X."/>
            <person name="Pan Q."/>
            <person name="Wang Y."/>
            <person name="Lv Z."/>
            <person name="Lu X."/>
            <person name="Zhang F."/>
            <person name="Jiang W."/>
            <person name="Ma Y."/>
            <person name="Chen M."/>
            <person name="Hao X."/>
            <person name="Li L."/>
            <person name="Tang Y."/>
            <person name="Lv G."/>
            <person name="Zhou Y."/>
            <person name="Sun X."/>
            <person name="Brodelius P.E."/>
            <person name="Rose J.K.C."/>
            <person name="Tang K."/>
        </authorList>
    </citation>
    <scope>NUCLEOTIDE SEQUENCE [LARGE SCALE GENOMIC DNA]</scope>
    <source>
        <strain evidence="9">cv. Huhao1</strain>
        <tissue evidence="8">Leaf</tissue>
    </source>
</reference>
<dbReference type="Proteomes" id="UP000245207">
    <property type="component" value="Unassembled WGS sequence"/>
</dbReference>
<dbReference type="AlphaFoldDB" id="A0A2U1QLS0"/>
<dbReference type="InterPro" id="IPR009606">
    <property type="entry name" value="DEAL/Modifying_wall_lignin1/2"/>
</dbReference>
<accession>A0A2U1QLS0</accession>
<evidence type="ECO:0000256" key="2">
    <source>
        <dbReference type="ARBA" id="ARBA00022692"/>
    </source>
</evidence>
<keyword evidence="5 7" id="KW-0472">Membrane</keyword>
<dbReference type="PANTHER" id="PTHR31769">
    <property type="entry name" value="OS07G0462200 PROTEIN-RELATED"/>
    <property type="match status" value="1"/>
</dbReference>
<dbReference type="InterPro" id="IPR052222">
    <property type="entry name" value="DESIGUAL"/>
</dbReference>
<dbReference type="OrthoDB" id="1877293at2759"/>
<keyword evidence="9" id="KW-1185">Reference proteome</keyword>
<evidence type="ECO:0000256" key="1">
    <source>
        <dbReference type="ARBA" id="ARBA00004127"/>
    </source>
</evidence>